<keyword evidence="1 3" id="KW-0378">Hydrolase</keyword>
<dbReference type="Pfam" id="PF00795">
    <property type="entry name" value="CN_hydrolase"/>
    <property type="match status" value="1"/>
</dbReference>
<dbReference type="InterPro" id="IPR050345">
    <property type="entry name" value="Aliph_Amidase/BUP"/>
</dbReference>
<dbReference type="AlphaFoldDB" id="A0A2W5T3J1"/>
<accession>A0A2W5T3J1</accession>
<dbReference type="GO" id="GO:0016811">
    <property type="term" value="F:hydrolase activity, acting on carbon-nitrogen (but not peptide) bonds, in linear amides"/>
    <property type="evidence" value="ECO:0007669"/>
    <property type="project" value="TreeGrafter"/>
</dbReference>
<comment type="caution">
    <text evidence="3">The sequence shown here is derived from an EMBL/GenBank/DDBJ whole genome shotgun (WGS) entry which is preliminary data.</text>
</comment>
<dbReference type="PANTHER" id="PTHR43674:SF2">
    <property type="entry name" value="BETA-UREIDOPROPIONASE"/>
    <property type="match status" value="1"/>
</dbReference>
<sequence length="239" mass="26763">MNVTALQLPARWNHANEQLAFVEAQLEGVQQTDLVLLPEASVTGYVSPESDFDLTRFAEPLEGPTRRAYAQFARRFDCLFVGPLIERDGERCFNSLIGVTPRGDTLIHYRKKHPWFPEKWATAGDEWCPVVEWRGVKVTAAICFDIHFLLGERVRADLVLFSSAWVDDDEVDARTPLLQQLATENGLNVLNANWGPGEPRVRGQGGSMFVSADGSVTKATAIRFDHEWVTRPGGERRGP</sequence>
<protein>
    <submittedName>
        <fullName evidence="3">Carbon-nitrogen hydrolase family protein</fullName>
    </submittedName>
</protein>
<name>A0A2W5T3J1_9BACT</name>
<dbReference type="PANTHER" id="PTHR43674">
    <property type="entry name" value="NITRILASE C965.09-RELATED"/>
    <property type="match status" value="1"/>
</dbReference>
<organism evidence="3 4">
    <name type="scientific">Archangium gephyra</name>
    <dbReference type="NCBI Taxonomy" id="48"/>
    <lineage>
        <taxon>Bacteria</taxon>
        <taxon>Pseudomonadati</taxon>
        <taxon>Myxococcota</taxon>
        <taxon>Myxococcia</taxon>
        <taxon>Myxococcales</taxon>
        <taxon>Cystobacterineae</taxon>
        <taxon>Archangiaceae</taxon>
        <taxon>Archangium</taxon>
    </lineage>
</organism>
<dbReference type="EMBL" id="QFQP01000036">
    <property type="protein sequence ID" value="PZR06656.1"/>
    <property type="molecule type" value="Genomic_DNA"/>
</dbReference>
<feature type="domain" description="CN hydrolase" evidence="2">
    <location>
        <begin position="1"/>
        <end position="238"/>
    </location>
</feature>
<dbReference type="SUPFAM" id="SSF56317">
    <property type="entry name" value="Carbon-nitrogen hydrolase"/>
    <property type="match status" value="1"/>
</dbReference>
<dbReference type="Proteomes" id="UP000249061">
    <property type="component" value="Unassembled WGS sequence"/>
</dbReference>
<evidence type="ECO:0000256" key="1">
    <source>
        <dbReference type="ARBA" id="ARBA00022801"/>
    </source>
</evidence>
<dbReference type="InterPro" id="IPR003010">
    <property type="entry name" value="C-N_Hydrolase"/>
</dbReference>
<evidence type="ECO:0000259" key="2">
    <source>
        <dbReference type="PROSITE" id="PS50263"/>
    </source>
</evidence>
<dbReference type="InterPro" id="IPR036526">
    <property type="entry name" value="C-N_Hydrolase_sf"/>
</dbReference>
<dbReference type="PROSITE" id="PS50263">
    <property type="entry name" value="CN_HYDROLASE"/>
    <property type="match status" value="1"/>
</dbReference>
<dbReference type="CDD" id="cd07197">
    <property type="entry name" value="nitrilase"/>
    <property type="match status" value="1"/>
</dbReference>
<dbReference type="Gene3D" id="3.60.110.10">
    <property type="entry name" value="Carbon-nitrogen hydrolase"/>
    <property type="match status" value="1"/>
</dbReference>
<reference evidence="3 4" key="1">
    <citation type="submission" date="2017-08" db="EMBL/GenBank/DDBJ databases">
        <title>Infants hospitalized years apart are colonized by the same room-sourced microbial strains.</title>
        <authorList>
            <person name="Brooks B."/>
            <person name="Olm M.R."/>
            <person name="Firek B.A."/>
            <person name="Baker R."/>
            <person name="Thomas B.C."/>
            <person name="Morowitz M.J."/>
            <person name="Banfield J.F."/>
        </authorList>
    </citation>
    <scope>NUCLEOTIDE SEQUENCE [LARGE SCALE GENOMIC DNA]</scope>
    <source>
        <strain evidence="3">S2_003_000_R2_14</strain>
    </source>
</reference>
<proteinExistence type="predicted"/>
<evidence type="ECO:0000313" key="4">
    <source>
        <dbReference type="Proteomes" id="UP000249061"/>
    </source>
</evidence>
<gene>
    <name evidence="3" type="ORF">DI536_29505</name>
</gene>
<evidence type="ECO:0000313" key="3">
    <source>
        <dbReference type="EMBL" id="PZR06656.1"/>
    </source>
</evidence>